<evidence type="ECO:0000313" key="4">
    <source>
        <dbReference type="Proteomes" id="UP001222325"/>
    </source>
</evidence>
<dbReference type="InterPro" id="IPR026055">
    <property type="entry name" value="FAR"/>
</dbReference>
<keyword evidence="1" id="KW-0812">Transmembrane</keyword>
<accession>A0AAD6XU42</accession>
<keyword evidence="4" id="KW-1185">Reference proteome</keyword>
<keyword evidence="1" id="KW-0443">Lipid metabolism</keyword>
<keyword evidence="1" id="KW-1133">Transmembrane helix</keyword>
<evidence type="ECO:0000259" key="2">
    <source>
        <dbReference type="Pfam" id="PF07993"/>
    </source>
</evidence>
<dbReference type="PROSITE" id="PS51257">
    <property type="entry name" value="PROKAR_LIPOPROTEIN"/>
    <property type="match status" value="1"/>
</dbReference>
<dbReference type="Proteomes" id="UP001222325">
    <property type="component" value="Unassembled WGS sequence"/>
</dbReference>
<feature type="domain" description="Thioester reductase (TE)" evidence="2">
    <location>
        <begin position="22"/>
        <end position="290"/>
    </location>
</feature>
<dbReference type="Gene3D" id="3.40.50.720">
    <property type="entry name" value="NAD(P)-binding Rossmann-like Domain"/>
    <property type="match status" value="1"/>
</dbReference>
<protein>
    <recommendedName>
        <fullName evidence="1">Fatty acyl-CoA reductase</fullName>
        <ecNumber evidence="1">1.2.1.84</ecNumber>
    </recommendedName>
</protein>
<dbReference type="GO" id="GO:0035336">
    <property type="term" value="P:long-chain fatty-acyl-CoA metabolic process"/>
    <property type="evidence" value="ECO:0007669"/>
    <property type="project" value="TreeGrafter"/>
</dbReference>
<proteinExistence type="inferred from homology"/>
<dbReference type="EMBL" id="JARJCN010000006">
    <property type="protein sequence ID" value="KAJ7099956.1"/>
    <property type="molecule type" value="Genomic_DNA"/>
</dbReference>
<organism evidence="3 4">
    <name type="scientific">Mycena belliarum</name>
    <dbReference type="NCBI Taxonomy" id="1033014"/>
    <lineage>
        <taxon>Eukaryota</taxon>
        <taxon>Fungi</taxon>
        <taxon>Dikarya</taxon>
        <taxon>Basidiomycota</taxon>
        <taxon>Agaricomycotina</taxon>
        <taxon>Agaricomycetes</taxon>
        <taxon>Agaricomycetidae</taxon>
        <taxon>Agaricales</taxon>
        <taxon>Marasmiineae</taxon>
        <taxon>Mycenaceae</taxon>
        <taxon>Mycena</taxon>
    </lineage>
</organism>
<comment type="catalytic activity">
    <reaction evidence="1">
        <text>a long-chain fatty acyl-CoA + 2 NADPH + 2 H(+) = a long-chain primary fatty alcohol + 2 NADP(+) + CoA</text>
        <dbReference type="Rhea" id="RHEA:52716"/>
        <dbReference type="ChEBI" id="CHEBI:15378"/>
        <dbReference type="ChEBI" id="CHEBI:57287"/>
        <dbReference type="ChEBI" id="CHEBI:57783"/>
        <dbReference type="ChEBI" id="CHEBI:58349"/>
        <dbReference type="ChEBI" id="CHEBI:77396"/>
        <dbReference type="ChEBI" id="CHEBI:83139"/>
        <dbReference type="EC" id="1.2.1.84"/>
    </reaction>
</comment>
<evidence type="ECO:0000256" key="1">
    <source>
        <dbReference type="RuleBase" id="RU363097"/>
    </source>
</evidence>
<evidence type="ECO:0000313" key="3">
    <source>
        <dbReference type="EMBL" id="KAJ7099956.1"/>
    </source>
</evidence>
<comment type="function">
    <text evidence="1">Catalyzes the reduction of fatty acyl-CoA to fatty alcohols.</text>
</comment>
<dbReference type="Pfam" id="PF07993">
    <property type="entry name" value="NAD_binding_4"/>
    <property type="match status" value="1"/>
</dbReference>
<feature type="transmembrane region" description="Helical" evidence="1">
    <location>
        <begin position="20"/>
        <end position="39"/>
    </location>
</feature>
<keyword evidence="1" id="KW-0560">Oxidoreductase</keyword>
<dbReference type="PANTHER" id="PTHR11011:SF45">
    <property type="entry name" value="FATTY ACYL-COA REDUCTASE CG8306-RELATED"/>
    <property type="match status" value="1"/>
</dbReference>
<keyword evidence="1" id="KW-0444">Lipid biosynthesis</keyword>
<name>A0AAD6XU42_9AGAR</name>
<dbReference type="InterPro" id="IPR013120">
    <property type="entry name" value="FAR_NAD-bd"/>
</dbReference>
<dbReference type="GO" id="GO:0005777">
    <property type="term" value="C:peroxisome"/>
    <property type="evidence" value="ECO:0007669"/>
    <property type="project" value="TreeGrafter"/>
</dbReference>
<dbReference type="AlphaFoldDB" id="A0AAD6XU42"/>
<dbReference type="PANTHER" id="PTHR11011">
    <property type="entry name" value="MALE STERILITY PROTEIN 2-RELATED"/>
    <property type="match status" value="1"/>
</dbReference>
<dbReference type="GO" id="GO:0080019">
    <property type="term" value="F:alcohol-forming very long-chain fatty acyl-CoA reductase activity"/>
    <property type="evidence" value="ECO:0007669"/>
    <property type="project" value="InterPro"/>
</dbReference>
<comment type="caution">
    <text evidence="3">The sequence shown here is derived from an EMBL/GenBank/DDBJ whole genome shotgun (WGS) entry which is preliminary data.</text>
</comment>
<reference evidence="3" key="1">
    <citation type="submission" date="2023-03" db="EMBL/GenBank/DDBJ databases">
        <title>Massive genome expansion in bonnet fungi (Mycena s.s.) driven by repeated elements and novel gene families across ecological guilds.</title>
        <authorList>
            <consortium name="Lawrence Berkeley National Laboratory"/>
            <person name="Harder C.B."/>
            <person name="Miyauchi S."/>
            <person name="Viragh M."/>
            <person name="Kuo A."/>
            <person name="Thoen E."/>
            <person name="Andreopoulos B."/>
            <person name="Lu D."/>
            <person name="Skrede I."/>
            <person name="Drula E."/>
            <person name="Henrissat B."/>
            <person name="Morin E."/>
            <person name="Kohler A."/>
            <person name="Barry K."/>
            <person name="LaButti K."/>
            <person name="Morin E."/>
            <person name="Salamov A."/>
            <person name="Lipzen A."/>
            <person name="Mereny Z."/>
            <person name="Hegedus B."/>
            <person name="Baldrian P."/>
            <person name="Stursova M."/>
            <person name="Weitz H."/>
            <person name="Taylor A."/>
            <person name="Grigoriev I.V."/>
            <person name="Nagy L.G."/>
            <person name="Martin F."/>
            <person name="Kauserud H."/>
        </authorList>
    </citation>
    <scope>NUCLEOTIDE SEQUENCE</scope>
    <source>
        <strain evidence="3">CBHHK173m</strain>
    </source>
</reference>
<keyword evidence="1" id="KW-0472">Membrane</keyword>
<gene>
    <name evidence="3" type="ORF">B0H15DRAFT_503054</name>
</gene>
<keyword evidence="1" id="KW-0521">NADP</keyword>
<sequence>MSLVVQRTPDASTFFRGQTIFLTGGTGCLGGCLLFKLALKLDARKIFVLVRGSAAQAMASWARTMPIEIEPVFATGKVHLVVGDFTKGDFGIEPATLAELAEQVTLVVHAAASISLKAPLRTTIANNCIPTLQLAKLSTTFTKLSCFAYISSAYANSFLPDGVVEEKIYEMGDAEKEVSDILETGSVSRGMAHLSHLEGVAPYYVGKHLTERLLPSRYPHLPILIVRPTIIGPAISQPYPYYGPSGSCPISTYMRGYMKAPDSGIFHVSPYHPMGTNILDEIPVDLVANILLLHLLHGTRGIVHAGAQSYVPRTLSHIHADIRAFCPSESAPFTYVTDMTIEQGKYARFWKLFGRDWHFSNKATKPLLAVMGPLSVALEDHDAASFMRNRARIIAEAILKSKTKL</sequence>
<dbReference type="InterPro" id="IPR036291">
    <property type="entry name" value="NAD(P)-bd_dom_sf"/>
</dbReference>
<dbReference type="SUPFAM" id="SSF51735">
    <property type="entry name" value="NAD(P)-binding Rossmann-fold domains"/>
    <property type="match status" value="1"/>
</dbReference>
<dbReference type="EC" id="1.2.1.84" evidence="1"/>
<dbReference type="GO" id="GO:0102965">
    <property type="term" value="F:alcohol-forming long-chain fatty acyl-CoA reductase activity"/>
    <property type="evidence" value="ECO:0007669"/>
    <property type="project" value="UniProtKB-EC"/>
</dbReference>
<comment type="similarity">
    <text evidence="1">Belongs to the fatty acyl-CoA reductase family.</text>
</comment>